<dbReference type="RefSeq" id="WP_189646212.1">
    <property type="nucleotide sequence ID" value="NZ_BMRC01000002.1"/>
</dbReference>
<evidence type="ECO:0000313" key="3">
    <source>
        <dbReference type="Proteomes" id="UP001589647"/>
    </source>
</evidence>
<proteinExistence type="predicted"/>
<gene>
    <name evidence="2" type="ORF">ACFFV7_17830</name>
</gene>
<keyword evidence="1" id="KW-1133">Transmembrane helix</keyword>
<keyword evidence="1" id="KW-0472">Membrane</keyword>
<feature type="transmembrane region" description="Helical" evidence="1">
    <location>
        <begin position="28"/>
        <end position="47"/>
    </location>
</feature>
<feature type="transmembrane region" description="Helical" evidence="1">
    <location>
        <begin position="59"/>
        <end position="79"/>
    </location>
</feature>
<evidence type="ECO:0000256" key="1">
    <source>
        <dbReference type="SAM" id="Phobius"/>
    </source>
</evidence>
<comment type="caution">
    <text evidence="2">The sequence shown here is derived from an EMBL/GenBank/DDBJ whole genome shotgun (WGS) entry which is preliminary data.</text>
</comment>
<feature type="transmembrane region" description="Helical" evidence="1">
    <location>
        <begin position="115"/>
        <end position="135"/>
    </location>
</feature>
<protein>
    <recommendedName>
        <fullName evidence="4">Transmembrane protein</fullName>
    </recommendedName>
</protein>
<dbReference type="EMBL" id="JBHMEI010000013">
    <property type="protein sequence ID" value="MFB9203064.1"/>
    <property type="molecule type" value="Genomic_DNA"/>
</dbReference>
<reference evidence="2 3" key="1">
    <citation type="submission" date="2024-09" db="EMBL/GenBank/DDBJ databases">
        <authorList>
            <person name="Sun Q."/>
            <person name="Mori K."/>
        </authorList>
    </citation>
    <scope>NUCLEOTIDE SEQUENCE [LARGE SCALE GENOMIC DNA]</scope>
    <source>
        <strain evidence="2 3">CCM 3426</strain>
    </source>
</reference>
<sequence>MTDEPRLTADEIIQRLEATLSPWRRVRALTALLAGAAGAVFVSALWWTEPGPLPGRTQLAFAAFTAFCLAWACYGAWLSTRGTPLFARDRVIAGWIALAAALLTTALVATVAAGALVFGLAFVVVAAVLTVRAHTTRARLLRLKRDLGG</sequence>
<keyword evidence="1" id="KW-0812">Transmembrane</keyword>
<keyword evidence="3" id="KW-1185">Reference proteome</keyword>
<evidence type="ECO:0008006" key="4">
    <source>
        <dbReference type="Google" id="ProtNLM"/>
    </source>
</evidence>
<name>A0ABV5IET9_9ACTN</name>
<organism evidence="2 3">
    <name type="scientific">Nonomuraea spiralis</name>
    <dbReference type="NCBI Taxonomy" id="46182"/>
    <lineage>
        <taxon>Bacteria</taxon>
        <taxon>Bacillati</taxon>
        <taxon>Actinomycetota</taxon>
        <taxon>Actinomycetes</taxon>
        <taxon>Streptosporangiales</taxon>
        <taxon>Streptosporangiaceae</taxon>
        <taxon>Nonomuraea</taxon>
    </lineage>
</organism>
<evidence type="ECO:0000313" key="2">
    <source>
        <dbReference type="EMBL" id="MFB9203064.1"/>
    </source>
</evidence>
<feature type="transmembrane region" description="Helical" evidence="1">
    <location>
        <begin position="91"/>
        <end position="109"/>
    </location>
</feature>
<dbReference type="Proteomes" id="UP001589647">
    <property type="component" value="Unassembled WGS sequence"/>
</dbReference>
<accession>A0ABV5IET9</accession>